<evidence type="ECO:0000256" key="3">
    <source>
        <dbReference type="ARBA" id="ARBA00022989"/>
    </source>
</evidence>
<evidence type="ECO:0000256" key="4">
    <source>
        <dbReference type="ARBA" id="ARBA00023136"/>
    </source>
</evidence>
<feature type="transmembrane region" description="Helical" evidence="5">
    <location>
        <begin position="313"/>
        <end position="330"/>
    </location>
</feature>
<evidence type="ECO:0000256" key="2">
    <source>
        <dbReference type="ARBA" id="ARBA00022692"/>
    </source>
</evidence>
<evidence type="ECO:0000313" key="7">
    <source>
        <dbReference type="Proteomes" id="UP000046392"/>
    </source>
</evidence>
<feature type="transmembrane region" description="Helical" evidence="5">
    <location>
        <begin position="374"/>
        <end position="395"/>
    </location>
</feature>
<dbReference type="InterPro" id="IPR020846">
    <property type="entry name" value="MFS_dom"/>
</dbReference>
<keyword evidence="2 5" id="KW-0812">Transmembrane</keyword>
<dbReference type="GO" id="GO:0022857">
    <property type="term" value="F:transmembrane transporter activity"/>
    <property type="evidence" value="ECO:0007669"/>
    <property type="project" value="InterPro"/>
</dbReference>
<dbReference type="SUPFAM" id="SSF103473">
    <property type="entry name" value="MFS general substrate transporter"/>
    <property type="match status" value="1"/>
</dbReference>
<dbReference type="WBParaSite" id="SPAL_0001718400.1">
    <property type="protein sequence ID" value="SPAL_0001718400.1"/>
    <property type="gene ID" value="SPAL_0001718400"/>
</dbReference>
<dbReference type="STRING" id="174720.A0A0N5CH62"/>
<feature type="transmembrane region" description="Helical" evidence="5">
    <location>
        <begin position="407"/>
        <end position="428"/>
    </location>
</feature>
<dbReference type="Pfam" id="PF00083">
    <property type="entry name" value="Sugar_tr"/>
    <property type="match status" value="1"/>
</dbReference>
<sequence>MVTTTNKSWFPEWVNPFNILVFALWQSQNFMSVQMIFPIFSNYVSKWRCDGVGDFGKNCTIYNSGCKIEYENNYFNSAAVSFGWICSDTSYLMAFSSQLQFFGVLIGTSVFGIVSDAFGRRNTAMFNLGTGCLFILASSFIKNPYFFVGSRFLIGIANGGTITSSITYCMEVLPSDKRIFVKLLFNWGLSRFMLTTICCFFNDYNSALFVCGLLIVPAVMLLIFYFPESPTWYHYKNREEKMIESEKRIAKLSHLEYVPIQHESITKKDSFYELLKNKEIFKRLSVFWFMWFVTAFSSYGIDLHSNEISGNLFVNQYFFAFTIFFSKLLVPTIDNKFKWFTRRLFHQSSQAVIVMCFGILVFLEAIKYNGLAILILNVTGIVFIEFSWDACYVCTIESMPTNVRSSVLGSCSLMARVGSIISPMLSYVNVFWSPMIYLIVAVLGSLNLLISFLFLKETKNIPLDRVHLTDKNNDMGVASIELLSKEVKNVNDNV</sequence>
<feature type="transmembrane region" description="Helical" evidence="5">
    <location>
        <begin position="351"/>
        <end position="368"/>
    </location>
</feature>
<proteinExistence type="predicted"/>
<dbReference type="InterPro" id="IPR005828">
    <property type="entry name" value="MFS_sugar_transport-like"/>
</dbReference>
<feature type="domain" description="Major facilitator superfamily (MFS) profile" evidence="6">
    <location>
        <begin position="18"/>
        <end position="459"/>
    </location>
</feature>
<dbReference type="Gene3D" id="1.20.1250.20">
    <property type="entry name" value="MFS general substrate transporter like domains"/>
    <property type="match status" value="1"/>
</dbReference>
<feature type="transmembrane region" description="Helical" evidence="5">
    <location>
        <begin position="99"/>
        <end position="118"/>
    </location>
</feature>
<protein>
    <submittedName>
        <fullName evidence="8">MFS domain-containing protein</fullName>
    </submittedName>
</protein>
<dbReference type="PROSITE" id="PS00217">
    <property type="entry name" value="SUGAR_TRANSPORT_2"/>
    <property type="match status" value="1"/>
</dbReference>
<accession>A0A0N5CH62</accession>
<feature type="transmembrane region" description="Helical" evidence="5">
    <location>
        <begin position="284"/>
        <end position="301"/>
    </location>
</feature>
<dbReference type="PANTHER" id="PTHR24064">
    <property type="entry name" value="SOLUTE CARRIER FAMILY 22 MEMBER"/>
    <property type="match status" value="1"/>
</dbReference>
<feature type="transmembrane region" description="Helical" evidence="5">
    <location>
        <begin position="152"/>
        <end position="171"/>
    </location>
</feature>
<keyword evidence="4 5" id="KW-0472">Membrane</keyword>
<evidence type="ECO:0000313" key="8">
    <source>
        <dbReference type="WBParaSite" id="SPAL_0001718400.1"/>
    </source>
</evidence>
<comment type="subcellular location">
    <subcellularLocation>
        <location evidence="1">Membrane</location>
        <topology evidence="1">Multi-pass membrane protein</topology>
    </subcellularLocation>
</comment>
<dbReference type="InterPro" id="IPR005829">
    <property type="entry name" value="Sugar_transporter_CS"/>
</dbReference>
<name>A0A0N5CH62_STREA</name>
<keyword evidence="7" id="KW-1185">Reference proteome</keyword>
<dbReference type="AlphaFoldDB" id="A0A0N5CH62"/>
<dbReference type="GO" id="GO:0016020">
    <property type="term" value="C:membrane"/>
    <property type="evidence" value="ECO:0007669"/>
    <property type="project" value="UniProtKB-SubCell"/>
</dbReference>
<evidence type="ECO:0000256" key="5">
    <source>
        <dbReference type="SAM" id="Phobius"/>
    </source>
</evidence>
<evidence type="ECO:0000256" key="1">
    <source>
        <dbReference type="ARBA" id="ARBA00004141"/>
    </source>
</evidence>
<feature type="transmembrane region" description="Helical" evidence="5">
    <location>
        <begin position="207"/>
        <end position="226"/>
    </location>
</feature>
<dbReference type="InterPro" id="IPR036259">
    <property type="entry name" value="MFS_trans_sf"/>
</dbReference>
<feature type="transmembrane region" description="Helical" evidence="5">
    <location>
        <begin position="434"/>
        <end position="455"/>
    </location>
</feature>
<dbReference type="PROSITE" id="PS50850">
    <property type="entry name" value="MFS"/>
    <property type="match status" value="1"/>
</dbReference>
<feature type="transmembrane region" description="Helical" evidence="5">
    <location>
        <begin position="125"/>
        <end position="146"/>
    </location>
</feature>
<keyword evidence="3 5" id="KW-1133">Transmembrane helix</keyword>
<evidence type="ECO:0000259" key="6">
    <source>
        <dbReference type="PROSITE" id="PS50850"/>
    </source>
</evidence>
<organism evidence="7 8">
    <name type="scientific">Strongyloides papillosus</name>
    <name type="common">Intestinal threadworm</name>
    <dbReference type="NCBI Taxonomy" id="174720"/>
    <lineage>
        <taxon>Eukaryota</taxon>
        <taxon>Metazoa</taxon>
        <taxon>Ecdysozoa</taxon>
        <taxon>Nematoda</taxon>
        <taxon>Chromadorea</taxon>
        <taxon>Rhabditida</taxon>
        <taxon>Tylenchina</taxon>
        <taxon>Panagrolaimomorpha</taxon>
        <taxon>Strongyloidoidea</taxon>
        <taxon>Strongyloididae</taxon>
        <taxon>Strongyloides</taxon>
    </lineage>
</organism>
<dbReference type="Proteomes" id="UP000046392">
    <property type="component" value="Unplaced"/>
</dbReference>
<reference evidence="8" key="1">
    <citation type="submission" date="2017-02" db="UniProtKB">
        <authorList>
            <consortium name="WormBaseParasite"/>
        </authorList>
    </citation>
    <scope>IDENTIFICATION</scope>
</reference>